<feature type="region of interest" description="Disordered" evidence="8">
    <location>
        <begin position="43"/>
        <end position="93"/>
    </location>
</feature>
<evidence type="ECO:0000256" key="2">
    <source>
        <dbReference type="ARBA" id="ARBA00004123"/>
    </source>
</evidence>
<feature type="region of interest" description="Disordered" evidence="8">
    <location>
        <begin position="1"/>
        <end position="21"/>
    </location>
</feature>
<evidence type="ECO:0000313" key="10">
    <source>
        <dbReference type="EMBL" id="OEL31289.1"/>
    </source>
</evidence>
<dbReference type="InterPro" id="IPR045249">
    <property type="entry name" value="HARBI1-like"/>
</dbReference>
<keyword evidence="7" id="KW-0539">Nucleus</keyword>
<evidence type="ECO:0000256" key="4">
    <source>
        <dbReference type="ARBA" id="ARBA00022722"/>
    </source>
</evidence>
<proteinExistence type="inferred from homology"/>
<dbReference type="PANTHER" id="PTHR22930:SF244">
    <property type="entry name" value="OS05G0593000 PROTEIN"/>
    <property type="match status" value="1"/>
</dbReference>
<evidence type="ECO:0000256" key="6">
    <source>
        <dbReference type="ARBA" id="ARBA00022801"/>
    </source>
</evidence>
<comment type="caution">
    <text evidence="10">The sequence shown here is derived from an EMBL/GenBank/DDBJ whole genome shotgun (WGS) entry which is preliminary data.</text>
</comment>
<comment type="subcellular location">
    <subcellularLocation>
        <location evidence="2">Nucleus</location>
    </subcellularLocation>
</comment>
<comment type="cofactor">
    <cofactor evidence="1">
        <name>a divalent metal cation</name>
        <dbReference type="ChEBI" id="CHEBI:60240"/>
    </cofactor>
</comment>
<dbReference type="GO" id="GO:0046872">
    <property type="term" value="F:metal ion binding"/>
    <property type="evidence" value="ECO:0007669"/>
    <property type="project" value="UniProtKB-KW"/>
</dbReference>
<accession>A0A1E5W1M9</accession>
<keyword evidence="5" id="KW-0479">Metal-binding</keyword>
<name>A0A1E5W1M9_9POAL</name>
<dbReference type="EMBL" id="LWDX02023816">
    <property type="protein sequence ID" value="OEL31289.1"/>
    <property type="molecule type" value="Genomic_DNA"/>
</dbReference>
<dbReference type="GO" id="GO:0004518">
    <property type="term" value="F:nuclease activity"/>
    <property type="evidence" value="ECO:0007669"/>
    <property type="project" value="UniProtKB-KW"/>
</dbReference>
<keyword evidence="4" id="KW-0540">Nuclease</keyword>
<comment type="similarity">
    <text evidence="3">Belongs to the HARBI1 family.</text>
</comment>
<feature type="region of interest" description="Disordered" evidence="8">
    <location>
        <begin position="188"/>
        <end position="210"/>
    </location>
</feature>
<organism evidence="10 11">
    <name type="scientific">Dichanthelium oligosanthes</name>
    <dbReference type="NCBI Taxonomy" id="888268"/>
    <lineage>
        <taxon>Eukaryota</taxon>
        <taxon>Viridiplantae</taxon>
        <taxon>Streptophyta</taxon>
        <taxon>Embryophyta</taxon>
        <taxon>Tracheophyta</taxon>
        <taxon>Spermatophyta</taxon>
        <taxon>Magnoliopsida</taxon>
        <taxon>Liliopsida</taxon>
        <taxon>Poales</taxon>
        <taxon>Poaceae</taxon>
        <taxon>PACMAD clade</taxon>
        <taxon>Panicoideae</taxon>
        <taxon>Panicodae</taxon>
        <taxon>Paniceae</taxon>
        <taxon>Dichantheliinae</taxon>
        <taxon>Dichanthelium</taxon>
    </lineage>
</organism>
<dbReference type="Proteomes" id="UP000095767">
    <property type="component" value="Unassembled WGS sequence"/>
</dbReference>
<dbReference type="GO" id="GO:0005634">
    <property type="term" value="C:nucleus"/>
    <property type="evidence" value="ECO:0007669"/>
    <property type="project" value="UniProtKB-SubCell"/>
</dbReference>
<keyword evidence="11" id="KW-1185">Reference proteome</keyword>
<gene>
    <name evidence="10" type="ORF">BAE44_0007692</name>
</gene>
<evidence type="ECO:0000256" key="5">
    <source>
        <dbReference type="ARBA" id="ARBA00022723"/>
    </source>
</evidence>
<feature type="domain" description="DDE Tnp4" evidence="9">
    <location>
        <begin position="350"/>
        <end position="506"/>
    </location>
</feature>
<protein>
    <recommendedName>
        <fullName evidence="9">DDE Tnp4 domain-containing protein</fullName>
    </recommendedName>
</protein>
<dbReference type="InterPro" id="IPR027806">
    <property type="entry name" value="HARBI1_dom"/>
</dbReference>
<dbReference type="PANTHER" id="PTHR22930">
    <property type="match status" value="1"/>
</dbReference>
<evidence type="ECO:0000256" key="8">
    <source>
        <dbReference type="SAM" id="MobiDB-lite"/>
    </source>
</evidence>
<evidence type="ECO:0000259" key="9">
    <source>
        <dbReference type="Pfam" id="PF13359"/>
    </source>
</evidence>
<dbReference type="GO" id="GO:0016787">
    <property type="term" value="F:hydrolase activity"/>
    <property type="evidence" value="ECO:0007669"/>
    <property type="project" value="UniProtKB-KW"/>
</dbReference>
<dbReference type="AlphaFoldDB" id="A0A1E5W1M9"/>
<sequence length="561" mass="60092">MRSPSNGRPPSSGGGGAAPAPAAGDDDFAFYYSFLQGAAAEVPSPLALDDPPSATNAGAMTNGRRRKQRGADGAAAAAGQEGGGGAKKDGGKKRSIARILTSLAALEAEEHADRAGAADASRRELALLESNADTRSQVMLDYYAKMEGSFDAAAESEAAARSKRSRLSASAAAAAVVAGEESAAAAAASASASGSPTRAPVGQGGGHHQRRLWVKDRSRAWWDKCNSPDYPEEEFRRAFRMGRETFDMICDALGSAVAKEDTMLRAAIPVHQRVAVCIWRLATGEPLRLVSKRFGLGISTCHKLVLEVCAAIKSVLMPRFLQWPDEAAAARFKASFEATSGVPGVIGAMYTTHIPIIAPKISVAAYFNRRHTERNQKTSYSITLQGVVGPDGAFTDVCIGWPGSMPDDQVLEKSMLHQRAAAGMMHESWLVGGASYPLMDWVLVPYTHPNLTWTQHAFNEKVGDLRRVAVEAFARLKARWACLQKRTEVKLQDLPVVLGACCVLHNICELRGEEVDPAIRCELVDDETTPENPVRSEAAKRTRDGIAHNLLHRGLAGTTFF</sequence>
<evidence type="ECO:0000313" key="11">
    <source>
        <dbReference type="Proteomes" id="UP000095767"/>
    </source>
</evidence>
<evidence type="ECO:0000256" key="1">
    <source>
        <dbReference type="ARBA" id="ARBA00001968"/>
    </source>
</evidence>
<reference evidence="10 11" key="1">
    <citation type="submission" date="2016-09" db="EMBL/GenBank/DDBJ databases">
        <title>The draft genome of Dichanthelium oligosanthes: A C3 panicoid grass species.</title>
        <authorList>
            <person name="Studer A.J."/>
            <person name="Schnable J.C."/>
            <person name="Brutnell T.P."/>
        </authorList>
    </citation>
    <scope>NUCLEOTIDE SEQUENCE [LARGE SCALE GENOMIC DNA]</scope>
    <source>
        <strain evidence="11">cv. Kellogg 1175</strain>
        <tissue evidence="10">Leaf</tissue>
    </source>
</reference>
<feature type="compositionally biased region" description="Low complexity" evidence="8">
    <location>
        <begin position="1"/>
        <end position="11"/>
    </location>
</feature>
<evidence type="ECO:0000256" key="7">
    <source>
        <dbReference type="ARBA" id="ARBA00023242"/>
    </source>
</evidence>
<dbReference type="OrthoDB" id="2668416at2759"/>
<dbReference type="Pfam" id="PF13359">
    <property type="entry name" value="DDE_Tnp_4"/>
    <property type="match status" value="1"/>
</dbReference>
<evidence type="ECO:0000256" key="3">
    <source>
        <dbReference type="ARBA" id="ARBA00006958"/>
    </source>
</evidence>
<keyword evidence="6" id="KW-0378">Hydrolase</keyword>